<protein>
    <recommendedName>
        <fullName evidence="7">2-succinyl-5-enolpyruvyl-6-hydroxy-3-cyclohexene-1-carboxylate synthase</fullName>
        <shortName evidence="7">SEPHCHC synthase</shortName>
        <ecNumber evidence="7">2.2.1.9</ecNumber>
    </recommendedName>
    <alternativeName>
        <fullName evidence="7">Menaquinone biosynthesis protein MenD</fullName>
    </alternativeName>
</protein>
<dbReference type="InterPro" id="IPR029061">
    <property type="entry name" value="THDP-binding"/>
</dbReference>
<dbReference type="UniPathway" id="UPA01057">
    <property type="reaction ID" value="UER00164"/>
</dbReference>
<dbReference type="SUPFAM" id="SSF52518">
    <property type="entry name" value="Thiamin diphosphate-binding fold (THDP-binding)"/>
    <property type="match status" value="2"/>
</dbReference>
<dbReference type="CDD" id="cd07037">
    <property type="entry name" value="TPP_PYR_MenD"/>
    <property type="match status" value="1"/>
</dbReference>
<dbReference type="Pfam" id="PF02775">
    <property type="entry name" value="TPP_enzyme_C"/>
    <property type="match status" value="1"/>
</dbReference>
<keyword evidence="4 7" id="KW-0460">Magnesium</keyword>
<organism evidence="11 12">
    <name type="scientific">Peribacillus loiseleuriae</name>
    <dbReference type="NCBI Taxonomy" id="1679170"/>
    <lineage>
        <taxon>Bacteria</taxon>
        <taxon>Bacillati</taxon>
        <taxon>Bacillota</taxon>
        <taxon>Bacilli</taxon>
        <taxon>Bacillales</taxon>
        <taxon>Bacillaceae</taxon>
        <taxon>Peribacillus</taxon>
    </lineage>
</organism>
<evidence type="ECO:0000256" key="1">
    <source>
        <dbReference type="ARBA" id="ARBA00022428"/>
    </source>
</evidence>
<dbReference type="EC" id="2.2.1.9" evidence="7"/>
<dbReference type="OrthoDB" id="9791859at2"/>
<dbReference type="GO" id="GO:0030976">
    <property type="term" value="F:thiamine pyrophosphate binding"/>
    <property type="evidence" value="ECO:0007669"/>
    <property type="project" value="UniProtKB-UniRule"/>
</dbReference>
<dbReference type="GO" id="GO:0009234">
    <property type="term" value="P:menaquinone biosynthetic process"/>
    <property type="evidence" value="ECO:0007669"/>
    <property type="project" value="UniProtKB-UniRule"/>
</dbReference>
<comment type="pathway">
    <text evidence="7">Quinol/quinone metabolism; 1,4-dihydroxy-2-naphthoate biosynthesis; 1,4-dihydroxy-2-naphthoate from chorismate: step 2/7.</text>
</comment>
<evidence type="ECO:0000259" key="9">
    <source>
        <dbReference type="Pfam" id="PF02776"/>
    </source>
</evidence>
<feature type="domain" description="Menaquinone biosynthesis protein MenD middle" evidence="10">
    <location>
        <begin position="221"/>
        <end position="402"/>
    </location>
</feature>
<dbReference type="Proteomes" id="UP000037146">
    <property type="component" value="Unassembled WGS sequence"/>
</dbReference>
<dbReference type="Pfam" id="PF02776">
    <property type="entry name" value="TPP_enzyme_N"/>
    <property type="match status" value="1"/>
</dbReference>
<dbReference type="InterPro" id="IPR029035">
    <property type="entry name" value="DHS-like_NAD/FAD-binding_dom"/>
</dbReference>
<comment type="cofactor">
    <cofactor evidence="7">
        <name>Mg(2+)</name>
        <dbReference type="ChEBI" id="CHEBI:18420"/>
    </cofactor>
    <cofactor evidence="7">
        <name>Mn(2+)</name>
        <dbReference type="ChEBI" id="CHEBI:29035"/>
    </cofactor>
</comment>
<name>A0A0K9GYE1_9BACI</name>
<dbReference type="InterPro" id="IPR004433">
    <property type="entry name" value="MenaQ_synth_MenD"/>
</dbReference>
<keyword evidence="1 7" id="KW-0474">Menaquinone biosynthesis</keyword>
<dbReference type="Pfam" id="PF16582">
    <property type="entry name" value="TPP_enzyme_M_2"/>
    <property type="match status" value="1"/>
</dbReference>
<evidence type="ECO:0000259" key="8">
    <source>
        <dbReference type="Pfam" id="PF02775"/>
    </source>
</evidence>
<keyword evidence="6 7" id="KW-0464">Manganese</keyword>
<dbReference type="GO" id="GO:0070204">
    <property type="term" value="F:2-succinyl-5-enolpyruvyl-6-hydroxy-3-cyclohexene-1-carboxylic-acid synthase activity"/>
    <property type="evidence" value="ECO:0007669"/>
    <property type="project" value="UniProtKB-UniRule"/>
</dbReference>
<evidence type="ECO:0000256" key="7">
    <source>
        <dbReference type="HAMAP-Rule" id="MF_01659"/>
    </source>
</evidence>
<reference evidence="12" key="1">
    <citation type="submission" date="2015-07" db="EMBL/GenBank/DDBJ databases">
        <title>Genome sequencing project for genomic taxonomy and phylogenomics of Bacillus-like bacteria.</title>
        <authorList>
            <person name="Liu B."/>
            <person name="Wang J."/>
            <person name="Zhu Y."/>
            <person name="Liu G."/>
            <person name="Chen Q."/>
            <person name="Chen Z."/>
            <person name="Lan J."/>
            <person name="Che J."/>
            <person name="Ge C."/>
            <person name="Shi H."/>
            <person name="Pan Z."/>
            <person name="Liu X."/>
        </authorList>
    </citation>
    <scope>NUCLEOTIDE SEQUENCE [LARGE SCALE GENOMIC DNA]</scope>
    <source>
        <strain evidence="12">FJAT-27997</strain>
    </source>
</reference>
<comment type="similarity">
    <text evidence="7">Belongs to the TPP enzyme family. MenD subfamily.</text>
</comment>
<dbReference type="InterPro" id="IPR012001">
    <property type="entry name" value="Thiamin_PyroP_enz_TPP-bd_dom"/>
</dbReference>
<dbReference type="PATRIC" id="fig|1679170.3.peg.4639"/>
<evidence type="ECO:0000256" key="2">
    <source>
        <dbReference type="ARBA" id="ARBA00022679"/>
    </source>
</evidence>
<dbReference type="PANTHER" id="PTHR42916">
    <property type="entry name" value="2-SUCCINYL-5-ENOLPYRUVYL-6-HYDROXY-3-CYCLOHEXENE-1-CARBOXYLATE SYNTHASE"/>
    <property type="match status" value="1"/>
</dbReference>
<proteinExistence type="inferred from homology"/>
<keyword evidence="5 7" id="KW-0786">Thiamine pyrophosphate</keyword>
<accession>A0A0K9GYE1</accession>
<dbReference type="PANTHER" id="PTHR42916:SF1">
    <property type="entry name" value="PROTEIN PHYLLO, CHLOROPLASTIC"/>
    <property type="match status" value="1"/>
</dbReference>
<keyword evidence="12" id="KW-1185">Reference proteome</keyword>
<dbReference type="PIRSF" id="PIRSF004983">
    <property type="entry name" value="MenD"/>
    <property type="match status" value="1"/>
</dbReference>
<dbReference type="CDD" id="cd02009">
    <property type="entry name" value="TPP_SHCHC_synthase"/>
    <property type="match status" value="1"/>
</dbReference>
<dbReference type="GO" id="GO:0030145">
    <property type="term" value="F:manganese ion binding"/>
    <property type="evidence" value="ECO:0007669"/>
    <property type="project" value="UniProtKB-UniRule"/>
</dbReference>
<comment type="pathway">
    <text evidence="7">Quinol/quinone metabolism; menaquinone biosynthesis.</text>
</comment>
<dbReference type="SUPFAM" id="SSF52467">
    <property type="entry name" value="DHS-like NAD/FAD-binding domain"/>
    <property type="match status" value="1"/>
</dbReference>
<evidence type="ECO:0000256" key="4">
    <source>
        <dbReference type="ARBA" id="ARBA00022842"/>
    </source>
</evidence>
<sequence length="582" mass="64884">MNDRDALTVYATAFVDELAQNQIKDVVISPGSRSTPLALLLAEHPEIKIHINVDERSAAFFALGLAKAMKKPVAMLCTSGTATANYYPAIVEAFYSRIPLIVLTADRPHELRDIGAPQTINQIGLYGNHVKWFVEMALPESSMSMVRYARTVCARAVATAANEPAGPVHLNFPLREPLLPNLAEAKKYRQEKKQAAVAIEPGILTLSMNQLDAIAQEIGQAKRGLIICGDMKNDDIKGAVTELGEKLGFPILADPLSQLRSGQHSFANVIDCYDTFLRDEQVMDAFYPDVILRFGAMPVSKPLLLWLKKQQVENFVIDGGAGFRDPSGLATRMVYSEEERFCQDIVERLPENRDQGWLQRWVRVNEATKHALSSIRNEEELDEGKLFYKLNELMPEHSHLFVGNSMPIRDLDTFFFVNGKNVEIYANRGANGIDGIVSTALGVSTVKEKTVLVIGDLSFFHDMNGLLAGKLQGQNLTILVINNDGGGIFSFLSQASEKEYFEVLFGTPHGLDFSYTAQLYNTTYQKVQNWDEFSEVFTTSFSIPGLKIIEIPTNRESNVLKHRNLWSFVSREIASALNEEIQ</sequence>
<dbReference type="NCBIfam" id="TIGR00173">
    <property type="entry name" value="menD"/>
    <property type="match status" value="1"/>
</dbReference>
<evidence type="ECO:0000256" key="6">
    <source>
        <dbReference type="ARBA" id="ARBA00023211"/>
    </source>
</evidence>
<comment type="cofactor">
    <cofactor evidence="7">
        <name>thiamine diphosphate</name>
        <dbReference type="ChEBI" id="CHEBI:58937"/>
    </cofactor>
    <text evidence="7">Binds 1 thiamine pyrophosphate per subunit.</text>
</comment>
<dbReference type="UniPathway" id="UPA00079"/>
<gene>
    <name evidence="7" type="primary">menD</name>
    <name evidence="11" type="ORF">AC625_20425</name>
</gene>
<evidence type="ECO:0000313" key="12">
    <source>
        <dbReference type="Proteomes" id="UP000037146"/>
    </source>
</evidence>
<dbReference type="GO" id="GO:0000287">
    <property type="term" value="F:magnesium ion binding"/>
    <property type="evidence" value="ECO:0007669"/>
    <property type="project" value="UniProtKB-UniRule"/>
</dbReference>
<feature type="domain" description="Thiamine pyrophosphate enzyme N-terminal TPP-binding" evidence="9">
    <location>
        <begin position="11"/>
        <end position="124"/>
    </location>
</feature>
<comment type="catalytic activity">
    <reaction evidence="7">
        <text>isochorismate + 2-oxoglutarate + H(+) = 5-enolpyruvoyl-6-hydroxy-2-succinyl-cyclohex-3-ene-1-carboxylate + CO2</text>
        <dbReference type="Rhea" id="RHEA:25593"/>
        <dbReference type="ChEBI" id="CHEBI:15378"/>
        <dbReference type="ChEBI" id="CHEBI:16526"/>
        <dbReference type="ChEBI" id="CHEBI:16810"/>
        <dbReference type="ChEBI" id="CHEBI:29780"/>
        <dbReference type="ChEBI" id="CHEBI:58818"/>
        <dbReference type="EC" id="2.2.1.9"/>
    </reaction>
</comment>
<evidence type="ECO:0000313" key="11">
    <source>
        <dbReference type="EMBL" id="KMY51620.1"/>
    </source>
</evidence>
<evidence type="ECO:0000256" key="5">
    <source>
        <dbReference type="ARBA" id="ARBA00023052"/>
    </source>
</evidence>
<keyword evidence="2 7" id="KW-0808">Transferase</keyword>
<dbReference type="EMBL" id="LFZW01000001">
    <property type="protein sequence ID" value="KMY51620.1"/>
    <property type="molecule type" value="Genomic_DNA"/>
</dbReference>
<dbReference type="RefSeq" id="WP_049682972.1">
    <property type="nucleotide sequence ID" value="NZ_LFZW01000001.1"/>
</dbReference>
<comment type="subunit">
    <text evidence="7">Homodimer.</text>
</comment>
<dbReference type="HAMAP" id="MF_01659">
    <property type="entry name" value="MenD"/>
    <property type="match status" value="1"/>
</dbReference>
<dbReference type="STRING" id="1679170.AC625_20425"/>
<keyword evidence="3 7" id="KW-0479">Metal-binding</keyword>
<dbReference type="Gene3D" id="3.40.50.970">
    <property type="match status" value="2"/>
</dbReference>
<dbReference type="InterPro" id="IPR011766">
    <property type="entry name" value="TPP_enzyme_TPP-bd"/>
</dbReference>
<comment type="caution">
    <text evidence="11">The sequence shown here is derived from an EMBL/GenBank/DDBJ whole genome shotgun (WGS) entry which is preliminary data.</text>
</comment>
<dbReference type="Gene3D" id="3.40.50.1220">
    <property type="entry name" value="TPP-binding domain"/>
    <property type="match status" value="1"/>
</dbReference>
<dbReference type="AlphaFoldDB" id="A0A0K9GYE1"/>
<evidence type="ECO:0000259" key="10">
    <source>
        <dbReference type="Pfam" id="PF16582"/>
    </source>
</evidence>
<feature type="domain" description="Thiamine pyrophosphate enzyme TPP-binding" evidence="8">
    <location>
        <begin position="437"/>
        <end position="550"/>
    </location>
</feature>
<comment type="function">
    <text evidence="7">Catalyzes the thiamine diphosphate-dependent decarboxylation of 2-oxoglutarate and the subsequent addition of the resulting succinic semialdehyde-thiamine pyrophosphate anion to isochorismate to yield 2-succinyl-5-enolpyruvyl-6-hydroxy-3-cyclohexene-1-carboxylate (SEPHCHC).</text>
</comment>
<dbReference type="InterPro" id="IPR032264">
    <property type="entry name" value="MenD_middle"/>
</dbReference>
<evidence type="ECO:0000256" key="3">
    <source>
        <dbReference type="ARBA" id="ARBA00022723"/>
    </source>
</evidence>